<feature type="compositionally biased region" description="Polar residues" evidence="1">
    <location>
        <begin position="120"/>
        <end position="130"/>
    </location>
</feature>
<protein>
    <submittedName>
        <fullName evidence="2">Uncharacterized protein</fullName>
    </submittedName>
</protein>
<gene>
    <name evidence="2" type="ORF">CH63R_06827</name>
</gene>
<proteinExistence type="predicted"/>
<name>A0A1B7YGK1_COLHI</name>
<sequence length="241" mass="26169">MQGTGRVCTCLDLHAWDGRWQGRQFSADQAQLRVTGAPSAISNKAPARASRERQEAGAGAGARAVSTYLWLYGYCQATIAPPGCLLPPPSSLLPPPPPSFVPPHLPPGPEKESAPKRTMRLTNPNSQTPKPNAVFESAFKRNSHTAALSLPSSSLFRIHMHMTETSPQYQQHSIDNAFDPFCHHHHRVCPSSASYETPCIHPSSLAAADTHCRQANTIINNIDIIKRPGILLQVTCLSDPS</sequence>
<comment type="caution">
    <text evidence="2">The sequence shown here is derived from an EMBL/GenBank/DDBJ whole genome shotgun (WGS) entry which is preliminary data.</text>
</comment>
<dbReference type="AlphaFoldDB" id="A0A1B7YGK1"/>
<feature type="region of interest" description="Disordered" evidence="1">
    <location>
        <begin position="95"/>
        <end position="131"/>
    </location>
</feature>
<evidence type="ECO:0000256" key="1">
    <source>
        <dbReference type="SAM" id="MobiDB-lite"/>
    </source>
</evidence>
<feature type="compositionally biased region" description="Pro residues" evidence="1">
    <location>
        <begin position="95"/>
        <end position="108"/>
    </location>
</feature>
<dbReference type="Proteomes" id="UP000092177">
    <property type="component" value="Chromosome 4"/>
</dbReference>
<accession>A0A1B7YGK1</accession>
<evidence type="ECO:0000313" key="3">
    <source>
        <dbReference type="Proteomes" id="UP000092177"/>
    </source>
</evidence>
<dbReference type="EMBL" id="LTAN01000004">
    <property type="protein sequence ID" value="OBR11135.1"/>
    <property type="molecule type" value="Genomic_DNA"/>
</dbReference>
<keyword evidence="3" id="KW-1185">Reference proteome</keyword>
<dbReference type="KEGG" id="chig:CH63R_06827"/>
<reference evidence="3" key="1">
    <citation type="journal article" date="2017" name="BMC Genomics">
        <title>Gapless genome assembly of Colletotrichum higginsianum reveals chromosome structure and association of transposable elements with secondary metabolite gene clusters.</title>
        <authorList>
            <person name="Dallery J.-F."/>
            <person name="Lapalu N."/>
            <person name="Zampounis A."/>
            <person name="Pigne S."/>
            <person name="Luyten I."/>
            <person name="Amselem J."/>
            <person name="Wittenberg A.H.J."/>
            <person name="Zhou S."/>
            <person name="de Queiroz M.V."/>
            <person name="Robin G.P."/>
            <person name="Auger A."/>
            <person name="Hainaut M."/>
            <person name="Henrissat B."/>
            <person name="Kim K.-T."/>
            <person name="Lee Y.-H."/>
            <person name="Lespinet O."/>
            <person name="Schwartz D.C."/>
            <person name="Thon M.R."/>
            <person name="O'Connell R.J."/>
        </authorList>
    </citation>
    <scope>NUCLEOTIDE SEQUENCE [LARGE SCALE GENOMIC DNA]</scope>
    <source>
        <strain evidence="3">IMI 349063</strain>
    </source>
</reference>
<feature type="region of interest" description="Disordered" evidence="1">
    <location>
        <begin position="37"/>
        <end position="58"/>
    </location>
</feature>
<organism evidence="2 3">
    <name type="scientific">Colletotrichum higginsianum (strain IMI 349063)</name>
    <name type="common">Crucifer anthracnose fungus</name>
    <dbReference type="NCBI Taxonomy" id="759273"/>
    <lineage>
        <taxon>Eukaryota</taxon>
        <taxon>Fungi</taxon>
        <taxon>Dikarya</taxon>
        <taxon>Ascomycota</taxon>
        <taxon>Pezizomycotina</taxon>
        <taxon>Sordariomycetes</taxon>
        <taxon>Hypocreomycetidae</taxon>
        <taxon>Glomerellales</taxon>
        <taxon>Glomerellaceae</taxon>
        <taxon>Colletotrichum</taxon>
        <taxon>Colletotrichum destructivum species complex</taxon>
    </lineage>
</organism>
<dbReference type="RefSeq" id="XP_018159652.1">
    <property type="nucleotide sequence ID" value="XM_018301802.1"/>
</dbReference>
<dbReference type="GeneID" id="28865909"/>
<evidence type="ECO:0000313" key="2">
    <source>
        <dbReference type="EMBL" id="OBR11135.1"/>
    </source>
</evidence>
<dbReference type="VEuPathDB" id="FungiDB:CH63R_06827"/>